<organism evidence="2 3">
    <name type="scientific">Phytophthora palmivora</name>
    <dbReference type="NCBI Taxonomy" id="4796"/>
    <lineage>
        <taxon>Eukaryota</taxon>
        <taxon>Sar</taxon>
        <taxon>Stramenopiles</taxon>
        <taxon>Oomycota</taxon>
        <taxon>Peronosporomycetes</taxon>
        <taxon>Peronosporales</taxon>
        <taxon>Peronosporaceae</taxon>
        <taxon>Phytophthora</taxon>
    </lineage>
</organism>
<dbReference type="InterPro" id="IPR011010">
    <property type="entry name" value="DNA_brk_join_enz"/>
</dbReference>
<proteinExistence type="predicted"/>
<dbReference type="GO" id="GO:0006310">
    <property type="term" value="P:DNA recombination"/>
    <property type="evidence" value="ECO:0007669"/>
    <property type="project" value="UniProtKB-KW"/>
</dbReference>
<dbReference type="InterPro" id="IPR013762">
    <property type="entry name" value="Integrase-like_cat_sf"/>
</dbReference>
<dbReference type="InterPro" id="IPR052925">
    <property type="entry name" value="Phage_Integrase-like_Recomb"/>
</dbReference>
<evidence type="ECO:0008006" key="4">
    <source>
        <dbReference type="Google" id="ProtNLM"/>
    </source>
</evidence>
<dbReference type="Gene3D" id="1.10.443.10">
    <property type="entry name" value="Intergrase catalytic core"/>
    <property type="match status" value="1"/>
</dbReference>
<comment type="caution">
    <text evidence="2">The sequence shown here is derived from an EMBL/GenBank/DDBJ whole genome shotgun (WGS) entry which is preliminary data.</text>
</comment>
<sequence length="377" mass="43358">MADAGSRAWTENHPLWESWANLSSSWSQVEVRPPYDNLSGVWELLSLARTTTSKYYKYWLQWAKFSQFMNWSPWLKSANRSSSNKLAYFAIYLWRYGWNASGTGNQYPIIQTKLSSVFWYHRRYCGVELSRSPLLKVLLQGVKRLSDPIKKKFPVTPAFLRILRRSLRLDLPRHRLLWGSVLTGYLFLLRRSEYLLVGRQRHFYCLKTRDTFFSDGRGNPVSEDVATAVTIGLCVAKNDQYGRGAWRTMHRSGDRLLCPVLALKYLLRARRELGFAQHPHLCADLTSKAVAKVLKKAARRASVELSNYSTHSLRSGGATALLSGKADNLSIKLLGRWISRCFEEYPLQNATATTDLSRRMVFPHQRQERPSINSGGR</sequence>
<accession>A0A2P4XWU6</accession>
<evidence type="ECO:0000313" key="3">
    <source>
        <dbReference type="Proteomes" id="UP000237271"/>
    </source>
</evidence>
<dbReference type="PANTHER" id="PTHR34605">
    <property type="entry name" value="PHAGE_INTEGRASE DOMAIN-CONTAINING PROTEIN"/>
    <property type="match status" value="1"/>
</dbReference>
<dbReference type="SUPFAM" id="SSF56349">
    <property type="entry name" value="DNA breaking-rejoining enzymes"/>
    <property type="match status" value="1"/>
</dbReference>
<dbReference type="GO" id="GO:0003677">
    <property type="term" value="F:DNA binding"/>
    <property type="evidence" value="ECO:0007669"/>
    <property type="project" value="InterPro"/>
</dbReference>
<name>A0A2P4XWU6_9STRA</name>
<evidence type="ECO:0000313" key="2">
    <source>
        <dbReference type="EMBL" id="POM70022.1"/>
    </source>
</evidence>
<dbReference type="GO" id="GO:0015074">
    <property type="term" value="P:DNA integration"/>
    <property type="evidence" value="ECO:0007669"/>
    <property type="project" value="InterPro"/>
</dbReference>
<dbReference type="OrthoDB" id="123621at2759"/>
<reference evidence="2 3" key="1">
    <citation type="journal article" date="2017" name="Genome Biol. Evol.">
        <title>Phytophthora megakarya and P. palmivora, closely related causal agents of cacao black pod rot, underwent increases in genome sizes and gene numbers by different mechanisms.</title>
        <authorList>
            <person name="Ali S.S."/>
            <person name="Shao J."/>
            <person name="Lary D.J."/>
            <person name="Kronmiller B."/>
            <person name="Shen D."/>
            <person name="Strem M.D."/>
            <person name="Amoako-Attah I."/>
            <person name="Akrofi A.Y."/>
            <person name="Begoude B.A."/>
            <person name="Ten Hoopen G.M."/>
            <person name="Coulibaly K."/>
            <person name="Kebe B.I."/>
            <person name="Melnick R.L."/>
            <person name="Guiltinan M.J."/>
            <person name="Tyler B.M."/>
            <person name="Meinhardt L.W."/>
            <person name="Bailey B.A."/>
        </authorList>
    </citation>
    <scope>NUCLEOTIDE SEQUENCE [LARGE SCALE GENOMIC DNA]</scope>
    <source>
        <strain evidence="3">sbr112.9</strain>
    </source>
</reference>
<feature type="non-terminal residue" evidence="2">
    <location>
        <position position="377"/>
    </location>
</feature>
<keyword evidence="1" id="KW-0233">DNA recombination</keyword>
<keyword evidence="3" id="KW-1185">Reference proteome</keyword>
<dbReference type="AlphaFoldDB" id="A0A2P4XWU6"/>
<dbReference type="Proteomes" id="UP000237271">
    <property type="component" value="Unassembled WGS sequence"/>
</dbReference>
<dbReference type="PANTHER" id="PTHR34605:SF4">
    <property type="entry name" value="DNA ADENINE METHYLTRANSFERASE"/>
    <property type="match status" value="1"/>
</dbReference>
<dbReference type="EMBL" id="NCKW01007572">
    <property type="protein sequence ID" value="POM70022.1"/>
    <property type="molecule type" value="Genomic_DNA"/>
</dbReference>
<evidence type="ECO:0000256" key="1">
    <source>
        <dbReference type="ARBA" id="ARBA00023172"/>
    </source>
</evidence>
<protein>
    <recommendedName>
        <fullName evidence="4">Tyr recombinase domain-containing protein</fullName>
    </recommendedName>
</protein>
<gene>
    <name evidence="2" type="ORF">PHPALM_13623</name>
</gene>